<dbReference type="Proteomes" id="UP001202717">
    <property type="component" value="Chromosome"/>
</dbReference>
<dbReference type="EMBL" id="CP116221">
    <property type="protein sequence ID" value="WCO03390.1"/>
    <property type="molecule type" value="Genomic_DNA"/>
</dbReference>
<dbReference type="InterPro" id="IPR007346">
    <property type="entry name" value="Endonuclease-I"/>
</dbReference>
<keyword evidence="6" id="KW-1185">Reference proteome</keyword>
<dbReference type="RefSeq" id="WP_249994741.1">
    <property type="nucleotide sequence ID" value="NZ_CP116221.1"/>
</dbReference>
<name>A0ABY7S691_9FLAO</name>
<feature type="chain" id="PRO_5047313003" evidence="4">
    <location>
        <begin position="20"/>
        <end position="342"/>
    </location>
</feature>
<accession>A0ABY7S691</accession>
<comment type="similarity">
    <text evidence="1">Belongs to the EndA/NucM nuclease family.</text>
</comment>
<evidence type="ECO:0000256" key="3">
    <source>
        <dbReference type="ARBA" id="ARBA00022801"/>
    </source>
</evidence>
<evidence type="ECO:0000256" key="4">
    <source>
        <dbReference type="SAM" id="SignalP"/>
    </source>
</evidence>
<keyword evidence="3" id="KW-0378">Hydrolase</keyword>
<protein>
    <submittedName>
        <fullName evidence="5">Endonuclease</fullName>
    </submittedName>
</protein>
<dbReference type="PANTHER" id="PTHR33607">
    <property type="entry name" value="ENDONUCLEASE-1"/>
    <property type="match status" value="1"/>
</dbReference>
<keyword evidence="5" id="KW-0255">Endonuclease</keyword>
<evidence type="ECO:0000313" key="5">
    <source>
        <dbReference type="EMBL" id="WCO03390.1"/>
    </source>
</evidence>
<proteinExistence type="inferred from homology"/>
<keyword evidence="4" id="KW-0732">Signal</keyword>
<evidence type="ECO:0000256" key="1">
    <source>
        <dbReference type="ARBA" id="ARBA00006429"/>
    </source>
</evidence>
<dbReference type="SUPFAM" id="SSF54060">
    <property type="entry name" value="His-Me finger endonucleases"/>
    <property type="match status" value="1"/>
</dbReference>
<dbReference type="InterPro" id="IPR044925">
    <property type="entry name" value="His-Me_finger_sf"/>
</dbReference>
<evidence type="ECO:0000313" key="6">
    <source>
        <dbReference type="Proteomes" id="UP001202717"/>
    </source>
</evidence>
<feature type="signal peptide" evidence="4">
    <location>
        <begin position="1"/>
        <end position="19"/>
    </location>
</feature>
<dbReference type="Pfam" id="PF04231">
    <property type="entry name" value="Endonuclease_1"/>
    <property type="match status" value="1"/>
</dbReference>
<organism evidence="5 6">
    <name type="scientific">Psychroserpens ponticola</name>
    <dbReference type="NCBI Taxonomy" id="2932268"/>
    <lineage>
        <taxon>Bacteria</taxon>
        <taxon>Pseudomonadati</taxon>
        <taxon>Bacteroidota</taxon>
        <taxon>Flavobacteriia</taxon>
        <taxon>Flavobacteriales</taxon>
        <taxon>Flavobacteriaceae</taxon>
        <taxon>Psychroserpens</taxon>
    </lineage>
</organism>
<sequence length="342" mass="38629">MRKICVLLLVLLLSTSVFCQVGIGTETPDDSAALHMESTTQGFLPPRMNSEERDAILVTSTSKGLIIFNTDSNVLNIFDGVTWHAIVQTEQICNTATTFTEFLTCLQTNFTPNQTIGYSNARDVLYSAVDMDQATQELKGIYSNYTIVMDYSTDPDPSIHAFNLGINAEHVFPQSMGAGDEPARSDMFNIFPSRIQVNSSRGNCPFNEIIDSDTESWFYLNQQLNTIPTSNINLHTEVDQDHSYPLLSGTQQCSIEPQENKKGDIARVIFYFYTIYNATNVNSYTSYANEDFFNYMKDVLLIWNINDPIDQIEIDRNTKIETYQGNSNPFVLDSTLAQRMFN</sequence>
<gene>
    <name evidence="5" type="ORF">MUN68_007760</name>
</gene>
<keyword evidence="2" id="KW-0540">Nuclease</keyword>
<evidence type="ECO:0000256" key="2">
    <source>
        <dbReference type="ARBA" id="ARBA00022722"/>
    </source>
</evidence>
<dbReference type="GO" id="GO:0004519">
    <property type="term" value="F:endonuclease activity"/>
    <property type="evidence" value="ECO:0007669"/>
    <property type="project" value="UniProtKB-KW"/>
</dbReference>
<dbReference type="PANTHER" id="PTHR33607:SF2">
    <property type="entry name" value="ENDONUCLEASE-1"/>
    <property type="match status" value="1"/>
</dbReference>
<reference evidence="5 6" key="1">
    <citation type="submission" date="2023-01" db="EMBL/GenBank/DDBJ databases">
        <title>Psychroserpens ponticola sp. nov., isolated from seawater.</title>
        <authorList>
            <person name="Kristyanto S."/>
            <person name="Jung J."/>
            <person name="Kim J.M."/>
            <person name="Jeon C.O."/>
        </authorList>
    </citation>
    <scope>NUCLEOTIDE SEQUENCE [LARGE SCALE GENOMIC DNA]</scope>
    <source>
        <strain evidence="5 6">MSW6</strain>
    </source>
</reference>